<dbReference type="PROSITE" id="PS00217">
    <property type="entry name" value="SUGAR_TRANSPORT_2"/>
    <property type="match status" value="1"/>
</dbReference>
<reference evidence="7 8" key="1">
    <citation type="submission" date="2021-12" db="EMBL/GenBank/DDBJ databases">
        <title>Siccirubricoccus leaddurans sp. nov., a high concentration Zn2+ tolerance bacterium.</title>
        <authorList>
            <person name="Cao Y."/>
        </authorList>
    </citation>
    <scope>NUCLEOTIDE SEQUENCE [LARGE SCALE GENOMIC DNA]</scope>
    <source>
        <strain evidence="7 8">KC 17139</strain>
    </source>
</reference>
<feature type="transmembrane region" description="Helical" evidence="5">
    <location>
        <begin position="348"/>
        <end position="369"/>
    </location>
</feature>
<dbReference type="PANTHER" id="PTHR23508">
    <property type="entry name" value="CARBOXYLIC ACID TRANSPORTER PROTEIN HOMOLOG"/>
    <property type="match status" value="1"/>
</dbReference>
<dbReference type="Gene3D" id="1.20.1250.20">
    <property type="entry name" value="MFS general substrate transporter like domains"/>
    <property type="match status" value="1"/>
</dbReference>
<gene>
    <name evidence="7" type="ORF">JYK14_17660</name>
</gene>
<feature type="transmembrane region" description="Helical" evidence="5">
    <location>
        <begin position="325"/>
        <end position="342"/>
    </location>
</feature>
<protein>
    <submittedName>
        <fullName evidence="7">MFS transporter</fullName>
    </submittedName>
</protein>
<feature type="transmembrane region" description="Helical" evidence="5">
    <location>
        <begin position="415"/>
        <end position="433"/>
    </location>
</feature>
<feature type="transmembrane region" description="Helical" evidence="5">
    <location>
        <begin position="66"/>
        <end position="85"/>
    </location>
</feature>
<feature type="transmembrane region" description="Helical" evidence="5">
    <location>
        <begin position="24"/>
        <end position="46"/>
    </location>
</feature>
<feature type="transmembrane region" description="Helical" evidence="5">
    <location>
        <begin position="248"/>
        <end position="271"/>
    </location>
</feature>
<feature type="transmembrane region" description="Helical" evidence="5">
    <location>
        <begin position="155"/>
        <end position="174"/>
    </location>
</feature>
<dbReference type="InterPro" id="IPR011701">
    <property type="entry name" value="MFS"/>
</dbReference>
<evidence type="ECO:0000256" key="5">
    <source>
        <dbReference type="SAM" id="Phobius"/>
    </source>
</evidence>
<keyword evidence="4 5" id="KW-0472">Membrane</keyword>
<feature type="transmembrane region" description="Helical" evidence="5">
    <location>
        <begin position="180"/>
        <end position="199"/>
    </location>
</feature>
<dbReference type="RefSeq" id="WP_252954604.1">
    <property type="nucleotide sequence ID" value="NZ_JAFIRR010000111.1"/>
</dbReference>
<sequence>MSIAGLEAGRATGFAGFTRYQWRIFWVTWLGWALDSADFGLFAIVLRPALTELLGGAPSTAEIGRVGGTLAMVGLLGWAIGGMLFGMVADYLGRVRTLAISIILFSLCTALQGVAQTPFQLGLFRFLAGLGTGAEAVVGIALVAEAFHGAHRAKVLGIMMTGGAFGPLIGGQVYNLLGPYGWRYVFFAGILPAILLLLLRRSTQEPTHFAAVQARRASIRARGEAASAEDQAFMQAPLRQLLSPGLRFSTFIGMLFCLGTLLSIWTTQIWLPTIQGLMLEKDGITGTAAIHHIGNGMMLFGLGGIAGYAAFGFLADWFGRRPTVIFYNLGAIASGLTLYLGLEGWQYYPVLLPVFGFLVIGVFSGHAVYLPELFPTHARATAISFCNGTARIITSFGPLVAGLLVVPFGGSFNKAAAVMTCLAVLSILAMLLGRETRDEALPR</sequence>
<dbReference type="Proteomes" id="UP001523392">
    <property type="component" value="Unassembled WGS sequence"/>
</dbReference>
<dbReference type="SUPFAM" id="SSF103473">
    <property type="entry name" value="MFS general substrate transporter"/>
    <property type="match status" value="1"/>
</dbReference>
<feature type="domain" description="Major facilitator superfamily (MFS) profile" evidence="6">
    <location>
        <begin position="24"/>
        <end position="438"/>
    </location>
</feature>
<evidence type="ECO:0000259" key="6">
    <source>
        <dbReference type="PROSITE" id="PS50850"/>
    </source>
</evidence>
<evidence type="ECO:0000313" key="7">
    <source>
        <dbReference type="EMBL" id="MCO6417972.1"/>
    </source>
</evidence>
<feature type="transmembrane region" description="Helical" evidence="5">
    <location>
        <begin position="97"/>
        <end position="115"/>
    </location>
</feature>
<feature type="transmembrane region" description="Helical" evidence="5">
    <location>
        <begin position="297"/>
        <end position="318"/>
    </location>
</feature>
<dbReference type="InterPro" id="IPR005829">
    <property type="entry name" value="Sugar_transporter_CS"/>
</dbReference>
<evidence type="ECO:0000256" key="2">
    <source>
        <dbReference type="ARBA" id="ARBA00022692"/>
    </source>
</evidence>
<keyword evidence="8" id="KW-1185">Reference proteome</keyword>
<evidence type="ECO:0000256" key="3">
    <source>
        <dbReference type="ARBA" id="ARBA00022989"/>
    </source>
</evidence>
<keyword evidence="3 5" id="KW-1133">Transmembrane helix</keyword>
<organism evidence="7 8">
    <name type="scientific">Siccirubricoccus soli</name>
    <dbReference type="NCBI Taxonomy" id="2899147"/>
    <lineage>
        <taxon>Bacteria</taxon>
        <taxon>Pseudomonadati</taxon>
        <taxon>Pseudomonadota</taxon>
        <taxon>Alphaproteobacteria</taxon>
        <taxon>Acetobacterales</taxon>
        <taxon>Roseomonadaceae</taxon>
        <taxon>Siccirubricoccus</taxon>
    </lineage>
</organism>
<name>A0ABT1D7Q7_9PROT</name>
<feature type="transmembrane region" description="Helical" evidence="5">
    <location>
        <begin position="121"/>
        <end position="143"/>
    </location>
</feature>
<proteinExistence type="predicted"/>
<dbReference type="InterPro" id="IPR020846">
    <property type="entry name" value="MFS_dom"/>
</dbReference>
<keyword evidence="2 5" id="KW-0812">Transmembrane</keyword>
<comment type="subcellular location">
    <subcellularLocation>
        <location evidence="1">Membrane</location>
        <topology evidence="1">Multi-pass membrane protein</topology>
    </subcellularLocation>
</comment>
<dbReference type="EMBL" id="JAFIRR010000111">
    <property type="protein sequence ID" value="MCO6417972.1"/>
    <property type="molecule type" value="Genomic_DNA"/>
</dbReference>
<evidence type="ECO:0000256" key="1">
    <source>
        <dbReference type="ARBA" id="ARBA00004141"/>
    </source>
</evidence>
<dbReference type="PANTHER" id="PTHR23508:SF10">
    <property type="entry name" value="CARBOXYLIC ACID TRANSPORTER PROTEIN HOMOLOG"/>
    <property type="match status" value="1"/>
</dbReference>
<feature type="transmembrane region" description="Helical" evidence="5">
    <location>
        <begin position="390"/>
        <end position="409"/>
    </location>
</feature>
<evidence type="ECO:0000256" key="4">
    <source>
        <dbReference type="ARBA" id="ARBA00023136"/>
    </source>
</evidence>
<accession>A0ABT1D7Q7</accession>
<dbReference type="InterPro" id="IPR036259">
    <property type="entry name" value="MFS_trans_sf"/>
</dbReference>
<dbReference type="PROSITE" id="PS50850">
    <property type="entry name" value="MFS"/>
    <property type="match status" value="1"/>
</dbReference>
<dbReference type="Pfam" id="PF07690">
    <property type="entry name" value="MFS_1"/>
    <property type="match status" value="2"/>
</dbReference>
<comment type="caution">
    <text evidence="7">The sequence shown here is derived from an EMBL/GenBank/DDBJ whole genome shotgun (WGS) entry which is preliminary data.</text>
</comment>
<evidence type="ECO:0000313" key="8">
    <source>
        <dbReference type="Proteomes" id="UP001523392"/>
    </source>
</evidence>